<organism evidence="13 14">
    <name type="scientific">Liquorilactobacillus hordei DSM 19519</name>
    <dbReference type="NCBI Taxonomy" id="1423759"/>
    <lineage>
        <taxon>Bacteria</taxon>
        <taxon>Bacillati</taxon>
        <taxon>Bacillota</taxon>
        <taxon>Bacilli</taxon>
        <taxon>Lactobacillales</taxon>
        <taxon>Lactobacillaceae</taxon>
        <taxon>Liquorilactobacillus</taxon>
    </lineage>
</organism>
<comment type="function">
    <text evidence="11">Transfers the 4'-phosphopantetheine moiety from coenzyme A to a Ser of acyl-carrier-protein.</text>
</comment>
<evidence type="ECO:0000259" key="12">
    <source>
        <dbReference type="Pfam" id="PF01648"/>
    </source>
</evidence>
<name>A0A0R1MMZ4_9LACO</name>
<comment type="similarity">
    <text evidence="11">Belongs to the P-Pant transferase superfamily. AcpS family.</text>
</comment>
<evidence type="ECO:0000313" key="14">
    <source>
        <dbReference type="Proteomes" id="UP000051448"/>
    </source>
</evidence>
<dbReference type="InterPro" id="IPR002582">
    <property type="entry name" value="ACPS"/>
</dbReference>
<dbReference type="GO" id="GO:0005829">
    <property type="term" value="C:cytosol"/>
    <property type="evidence" value="ECO:0007669"/>
    <property type="project" value="TreeGrafter"/>
</dbReference>
<dbReference type="SUPFAM" id="SSF56214">
    <property type="entry name" value="4'-phosphopantetheinyl transferase"/>
    <property type="match status" value="1"/>
</dbReference>
<dbReference type="Proteomes" id="UP000051448">
    <property type="component" value="Unassembled WGS sequence"/>
</dbReference>
<evidence type="ECO:0000256" key="8">
    <source>
        <dbReference type="ARBA" id="ARBA00022842"/>
    </source>
</evidence>
<proteinExistence type="inferred from homology"/>
<evidence type="ECO:0000313" key="13">
    <source>
        <dbReference type="EMBL" id="KRL05955.1"/>
    </source>
</evidence>
<evidence type="ECO:0000256" key="5">
    <source>
        <dbReference type="ARBA" id="ARBA00022679"/>
    </source>
</evidence>
<dbReference type="GO" id="GO:0019878">
    <property type="term" value="P:lysine biosynthetic process via aminoadipic acid"/>
    <property type="evidence" value="ECO:0007669"/>
    <property type="project" value="TreeGrafter"/>
</dbReference>
<dbReference type="GO" id="GO:0008897">
    <property type="term" value="F:holo-[acyl-carrier-protein] synthase activity"/>
    <property type="evidence" value="ECO:0007669"/>
    <property type="project" value="UniProtKB-UniRule"/>
</dbReference>
<comment type="caution">
    <text evidence="13">The sequence shown here is derived from an EMBL/GenBank/DDBJ whole genome shotgun (WGS) entry which is preliminary data.</text>
</comment>
<evidence type="ECO:0000256" key="1">
    <source>
        <dbReference type="ARBA" id="ARBA00001946"/>
    </source>
</evidence>
<dbReference type="GO" id="GO:0000287">
    <property type="term" value="F:magnesium ion binding"/>
    <property type="evidence" value="ECO:0007669"/>
    <property type="project" value="UniProtKB-UniRule"/>
</dbReference>
<comment type="similarity">
    <text evidence="2">Belongs to the P-Pant transferase superfamily. Gsp/Sfp/HetI/AcpT family.</text>
</comment>
<dbReference type="EMBL" id="AZDX01000035">
    <property type="protein sequence ID" value="KRL05955.1"/>
    <property type="molecule type" value="Genomic_DNA"/>
</dbReference>
<keyword evidence="9 11" id="KW-0443">Lipid metabolism</keyword>
<feature type="binding site" evidence="11">
    <location>
        <position position="21"/>
    </location>
    <ligand>
        <name>Mg(2+)</name>
        <dbReference type="ChEBI" id="CHEBI:18420"/>
    </ligand>
</feature>
<dbReference type="Gene3D" id="3.90.470.20">
    <property type="entry name" value="4'-phosphopantetheinyl transferase domain"/>
    <property type="match status" value="1"/>
</dbReference>
<evidence type="ECO:0000256" key="9">
    <source>
        <dbReference type="ARBA" id="ARBA00023098"/>
    </source>
</evidence>
<dbReference type="NCBIfam" id="TIGR00516">
    <property type="entry name" value="acpS"/>
    <property type="match status" value="1"/>
</dbReference>
<keyword evidence="6 11" id="KW-0479">Metal-binding</keyword>
<dbReference type="AlphaFoldDB" id="A0A0R1MMZ4"/>
<evidence type="ECO:0000256" key="4">
    <source>
        <dbReference type="ARBA" id="ARBA00022516"/>
    </source>
</evidence>
<dbReference type="InterPro" id="IPR004568">
    <property type="entry name" value="Ppantetheine-prot_Trfase_dom"/>
</dbReference>
<reference evidence="13 14" key="1">
    <citation type="journal article" date="2015" name="Genome Announc.">
        <title>Expanding the biotechnology potential of lactobacilli through comparative genomics of 213 strains and associated genera.</title>
        <authorList>
            <person name="Sun Z."/>
            <person name="Harris H.M."/>
            <person name="McCann A."/>
            <person name="Guo C."/>
            <person name="Argimon S."/>
            <person name="Zhang W."/>
            <person name="Yang X."/>
            <person name="Jeffery I.B."/>
            <person name="Cooney J.C."/>
            <person name="Kagawa T.F."/>
            <person name="Liu W."/>
            <person name="Song Y."/>
            <person name="Salvetti E."/>
            <person name="Wrobel A."/>
            <person name="Rasinkangas P."/>
            <person name="Parkhill J."/>
            <person name="Rea M.C."/>
            <person name="O'Sullivan O."/>
            <person name="Ritari J."/>
            <person name="Douillard F.P."/>
            <person name="Paul Ross R."/>
            <person name="Yang R."/>
            <person name="Briner A.E."/>
            <person name="Felis G.E."/>
            <person name="de Vos W.M."/>
            <person name="Barrangou R."/>
            <person name="Klaenhammer T.R."/>
            <person name="Caufield P.W."/>
            <person name="Cui Y."/>
            <person name="Zhang H."/>
            <person name="O'Toole P.W."/>
        </authorList>
    </citation>
    <scope>NUCLEOTIDE SEQUENCE [LARGE SCALE GENOMIC DNA]</scope>
    <source>
        <strain evidence="13 14">DSM 19519</strain>
    </source>
</reference>
<dbReference type="NCBIfam" id="TIGR00556">
    <property type="entry name" value="pantethn_trn"/>
    <property type="match status" value="1"/>
</dbReference>
<dbReference type="PANTHER" id="PTHR12215">
    <property type="entry name" value="PHOSPHOPANTETHEINE TRANSFERASE"/>
    <property type="match status" value="1"/>
</dbReference>
<dbReference type="PANTHER" id="PTHR12215:SF10">
    <property type="entry name" value="L-AMINOADIPATE-SEMIALDEHYDE DEHYDROGENASE-PHOSPHOPANTETHEINYL TRANSFERASE"/>
    <property type="match status" value="1"/>
</dbReference>
<comment type="subcellular location">
    <subcellularLocation>
        <location evidence="11">Cytoplasm</location>
    </subcellularLocation>
</comment>
<keyword evidence="7 11" id="KW-0276">Fatty acid metabolism</keyword>
<gene>
    <name evidence="11" type="primary">acpS</name>
    <name evidence="13" type="ORF">FC92_GL001236</name>
</gene>
<feature type="binding site" evidence="11">
    <location>
        <position position="71"/>
    </location>
    <ligand>
        <name>Mg(2+)</name>
        <dbReference type="ChEBI" id="CHEBI:18420"/>
    </ligand>
</feature>
<dbReference type="GO" id="GO:0006633">
    <property type="term" value="P:fatty acid biosynthetic process"/>
    <property type="evidence" value="ECO:0007669"/>
    <property type="project" value="UniProtKB-UniRule"/>
</dbReference>
<evidence type="ECO:0000256" key="11">
    <source>
        <dbReference type="HAMAP-Rule" id="MF_00101"/>
    </source>
</evidence>
<dbReference type="Pfam" id="PF01648">
    <property type="entry name" value="ACPS"/>
    <property type="match status" value="1"/>
</dbReference>
<keyword evidence="8 11" id="KW-0460">Magnesium</keyword>
<sequence length="133" mass="15014">MRINQDKSKRMSGVIQGIGIDVTEIKRIQKAQERHSSFAVKILTPAEFVYFSKMSGHRKMEYLAGRFSAKESYSKAYGTGIGKKVGFQEIEILNDEKNGRPFITKHPLKKGKAHISISHTDTLVMTEVILESN</sequence>
<keyword evidence="5 11" id="KW-0808">Transferase</keyword>
<keyword evidence="4 11" id="KW-0444">Lipid biosynthesis</keyword>
<evidence type="ECO:0000256" key="6">
    <source>
        <dbReference type="ARBA" id="ARBA00022723"/>
    </source>
</evidence>
<keyword evidence="14" id="KW-1185">Reference proteome</keyword>
<dbReference type="EC" id="2.7.8.7" evidence="11"/>
<accession>A0A0R1MMZ4</accession>
<evidence type="ECO:0000256" key="7">
    <source>
        <dbReference type="ARBA" id="ARBA00022832"/>
    </source>
</evidence>
<dbReference type="InterPro" id="IPR037143">
    <property type="entry name" value="4-PPantetheinyl_Trfase_dom_sf"/>
</dbReference>
<dbReference type="InterPro" id="IPR050559">
    <property type="entry name" value="P-Pant_transferase_sf"/>
</dbReference>
<keyword evidence="3 11" id="KW-0963">Cytoplasm</keyword>
<comment type="catalytic activity">
    <reaction evidence="11">
        <text>apo-[ACP] + CoA = holo-[ACP] + adenosine 3',5'-bisphosphate + H(+)</text>
        <dbReference type="Rhea" id="RHEA:12068"/>
        <dbReference type="Rhea" id="RHEA-COMP:9685"/>
        <dbReference type="Rhea" id="RHEA-COMP:9690"/>
        <dbReference type="ChEBI" id="CHEBI:15378"/>
        <dbReference type="ChEBI" id="CHEBI:29999"/>
        <dbReference type="ChEBI" id="CHEBI:57287"/>
        <dbReference type="ChEBI" id="CHEBI:58343"/>
        <dbReference type="ChEBI" id="CHEBI:64479"/>
        <dbReference type="EC" id="2.7.8.7"/>
    </reaction>
</comment>
<evidence type="ECO:0000256" key="10">
    <source>
        <dbReference type="ARBA" id="ARBA00023160"/>
    </source>
</evidence>
<dbReference type="STRING" id="1423759.FC92_GL001236"/>
<protein>
    <recommendedName>
        <fullName evidence="11">Holo-[acyl-carrier-protein] synthase</fullName>
        <shortName evidence="11">Holo-ACP synthase</shortName>
        <ecNumber evidence="11">2.7.8.7</ecNumber>
    </recommendedName>
    <alternativeName>
        <fullName evidence="11">4'-phosphopantetheinyl transferase AcpS</fullName>
    </alternativeName>
</protein>
<evidence type="ECO:0000256" key="2">
    <source>
        <dbReference type="ARBA" id="ARBA00010990"/>
    </source>
</evidence>
<keyword evidence="10 11" id="KW-0275">Fatty acid biosynthesis</keyword>
<dbReference type="HAMAP" id="MF_00101">
    <property type="entry name" value="AcpS"/>
    <property type="match status" value="1"/>
</dbReference>
<feature type="domain" description="4'-phosphopantetheinyl transferase" evidence="12">
    <location>
        <begin position="17"/>
        <end position="103"/>
    </location>
</feature>
<dbReference type="InterPro" id="IPR008278">
    <property type="entry name" value="4-PPantetheinyl_Trfase_dom"/>
</dbReference>
<comment type="cofactor">
    <cofactor evidence="1 11">
        <name>Mg(2+)</name>
        <dbReference type="ChEBI" id="CHEBI:18420"/>
    </cofactor>
</comment>
<evidence type="ECO:0000256" key="3">
    <source>
        <dbReference type="ARBA" id="ARBA00022490"/>
    </source>
</evidence>
<dbReference type="PATRIC" id="fig|1423759.3.peg.1303"/>